<evidence type="ECO:0000313" key="1">
    <source>
        <dbReference type="EMBL" id="CEG37034.1"/>
    </source>
</evidence>
<protein>
    <submittedName>
        <fullName evidence="1">Uncharacterized protein</fullName>
    </submittedName>
</protein>
<evidence type="ECO:0000313" key="2">
    <source>
        <dbReference type="Proteomes" id="UP000054928"/>
    </source>
</evidence>
<dbReference type="RefSeq" id="XP_024573403.1">
    <property type="nucleotide sequence ID" value="XM_024722314.1"/>
</dbReference>
<reference evidence="2" key="1">
    <citation type="submission" date="2014-09" db="EMBL/GenBank/DDBJ databases">
        <authorList>
            <person name="Sharma Rahul"/>
            <person name="Thines Marco"/>
        </authorList>
    </citation>
    <scope>NUCLEOTIDE SEQUENCE [LARGE SCALE GENOMIC DNA]</scope>
</reference>
<sequence>MDVVVMGTTFGSRSTKAKFHHEVFSKVFEADEGFVTLSRRVSGDAWDVPVTQCIAYDFI</sequence>
<accession>A0A0P1A9H4</accession>
<keyword evidence="2" id="KW-1185">Reference proteome</keyword>
<organism evidence="1 2">
    <name type="scientific">Plasmopara halstedii</name>
    <name type="common">Downy mildew of sunflower</name>
    <dbReference type="NCBI Taxonomy" id="4781"/>
    <lineage>
        <taxon>Eukaryota</taxon>
        <taxon>Sar</taxon>
        <taxon>Stramenopiles</taxon>
        <taxon>Oomycota</taxon>
        <taxon>Peronosporomycetes</taxon>
        <taxon>Peronosporales</taxon>
        <taxon>Peronosporaceae</taxon>
        <taxon>Plasmopara</taxon>
    </lineage>
</organism>
<proteinExistence type="predicted"/>
<name>A0A0P1A9H4_PLAHL</name>
<dbReference type="EMBL" id="CCYD01000261">
    <property type="protein sequence ID" value="CEG37034.1"/>
    <property type="molecule type" value="Genomic_DNA"/>
</dbReference>
<dbReference type="GeneID" id="36399553"/>
<dbReference type="AlphaFoldDB" id="A0A0P1A9H4"/>
<dbReference type="Proteomes" id="UP000054928">
    <property type="component" value="Unassembled WGS sequence"/>
</dbReference>